<gene>
    <name evidence="3" type="ORF">A2696_00900</name>
</gene>
<evidence type="ECO:0000256" key="1">
    <source>
        <dbReference type="PROSITE-ProRule" id="PRU01076"/>
    </source>
</evidence>
<name>A0A1F5FYZ6_9BACT</name>
<evidence type="ECO:0000259" key="2">
    <source>
        <dbReference type="PROSITE" id="PS51740"/>
    </source>
</evidence>
<accession>A0A1F5FYZ6</accession>
<reference evidence="3 4" key="1">
    <citation type="journal article" date="2016" name="Nat. Commun.">
        <title>Thousands of microbial genomes shed light on interconnected biogeochemical processes in an aquifer system.</title>
        <authorList>
            <person name="Anantharaman K."/>
            <person name="Brown C.T."/>
            <person name="Hug L.A."/>
            <person name="Sharon I."/>
            <person name="Castelle C.J."/>
            <person name="Probst A.J."/>
            <person name="Thomas B.C."/>
            <person name="Singh A."/>
            <person name="Wilkins M.J."/>
            <person name="Karaoz U."/>
            <person name="Brodie E.L."/>
            <person name="Williams K.H."/>
            <person name="Hubbard S.S."/>
            <person name="Banfield J.F."/>
        </authorList>
    </citation>
    <scope>NUCLEOTIDE SEQUENCE [LARGE SCALE GENOMIC DNA]</scope>
</reference>
<evidence type="ECO:0000313" key="3">
    <source>
        <dbReference type="EMBL" id="OGD84827.1"/>
    </source>
</evidence>
<dbReference type="Pfam" id="PF04014">
    <property type="entry name" value="MazE_antitoxin"/>
    <property type="match status" value="1"/>
</dbReference>
<comment type="caution">
    <text evidence="3">The sequence shown here is derived from an EMBL/GenBank/DDBJ whole genome shotgun (WGS) entry which is preliminary data.</text>
</comment>
<evidence type="ECO:0000313" key="4">
    <source>
        <dbReference type="Proteomes" id="UP000177069"/>
    </source>
</evidence>
<dbReference type="InterPro" id="IPR007159">
    <property type="entry name" value="SpoVT-AbrB_dom"/>
</dbReference>
<feature type="domain" description="SpoVT-AbrB" evidence="2">
    <location>
        <begin position="3"/>
        <end position="49"/>
    </location>
</feature>
<keyword evidence="1" id="KW-0238">DNA-binding</keyword>
<dbReference type="EMBL" id="MFBA01000048">
    <property type="protein sequence ID" value="OGD84827.1"/>
    <property type="molecule type" value="Genomic_DNA"/>
</dbReference>
<dbReference type="InterPro" id="IPR037914">
    <property type="entry name" value="SpoVT-AbrB_sf"/>
</dbReference>
<dbReference type="PROSITE" id="PS51740">
    <property type="entry name" value="SPOVT_ABRB"/>
    <property type="match status" value="1"/>
</dbReference>
<dbReference type="Gene3D" id="2.10.260.10">
    <property type="match status" value="1"/>
</dbReference>
<dbReference type="SUPFAM" id="SSF89447">
    <property type="entry name" value="AbrB/MazE/MraZ-like"/>
    <property type="match status" value="1"/>
</dbReference>
<protein>
    <recommendedName>
        <fullName evidence="2">SpoVT-AbrB domain-containing protein</fullName>
    </recommendedName>
</protein>
<proteinExistence type="predicted"/>
<dbReference type="SMART" id="SM00966">
    <property type="entry name" value="SpoVT_AbrB"/>
    <property type="match status" value="1"/>
</dbReference>
<dbReference type="AlphaFoldDB" id="A0A1F5FYZ6"/>
<sequence length="80" mass="8870">MLQKVIKVGNSSAVTLPKQILEEFKIKAGDQVYVELDHSTSAVIISAKENPYKGVSPDIAAWTKKFIEKNRKALEDLANL</sequence>
<organism evidence="3 4">
    <name type="scientific">Candidatus Curtissbacteria bacterium RIFCSPHIGHO2_01_FULL_41_13</name>
    <dbReference type="NCBI Taxonomy" id="1797745"/>
    <lineage>
        <taxon>Bacteria</taxon>
        <taxon>Candidatus Curtissiibacteriota</taxon>
    </lineage>
</organism>
<dbReference type="Proteomes" id="UP000177069">
    <property type="component" value="Unassembled WGS sequence"/>
</dbReference>
<dbReference type="GO" id="GO:0003677">
    <property type="term" value="F:DNA binding"/>
    <property type="evidence" value="ECO:0007669"/>
    <property type="project" value="UniProtKB-UniRule"/>
</dbReference>